<evidence type="ECO:0000256" key="4">
    <source>
        <dbReference type="ARBA" id="ARBA00023004"/>
    </source>
</evidence>
<organism evidence="6 7">
    <name type="scientific">Anisodus acutangulus</name>
    <dbReference type="NCBI Taxonomy" id="402998"/>
    <lineage>
        <taxon>Eukaryota</taxon>
        <taxon>Viridiplantae</taxon>
        <taxon>Streptophyta</taxon>
        <taxon>Embryophyta</taxon>
        <taxon>Tracheophyta</taxon>
        <taxon>Spermatophyta</taxon>
        <taxon>Magnoliopsida</taxon>
        <taxon>eudicotyledons</taxon>
        <taxon>Gunneridae</taxon>
        <taxon>Pentapetalae</taxon>
        <taxon>asterids</taxon>
        <taxon>lamiids</taxon>
        <taxon>Solanales</taxon>
        <taxon>Solanaceae</taxon>
        <taxon>Solanoideae</taxon>
        <taxon>Hyoscyameae</taxon>
        <taxon>Anisodus</taxon>
    </lineage>
</organism>
<feature type="binding site" evidence="5">
    <location>
        <position position="118"/>
    </location>
    <ligand>
        <name>Fe cation</name>
        <dbReference type="ChEBI" id="CHEBI:24875"/>
        <note>catalytic</note>
    </ligand>
</feature>
<evidence type="ECO:0000256" key="5">
    <source>
        <dbReference type="PIRSR" id="PIRSR604294-1"/>
    </source>
</evidence>
<name>A0A9Q1QXS1_9SOLA</name>
<keyword evidence="3" id="KW-0560">Oxidoreductase</keyword>
<comment type="caution">
    <text evidence="6">The sequence shown here is derived from an EMBL/GenBank/DDBJ whole genome shotgun (WGS) entry which is preliminary data.</text>
</comment>
<evidence type="ECO:0000256" key="1">
    <source>
        <dbReference type="ARBA" id="ARBA00006787"/>
    </source>
</evidence>
<dbReference type="AlphaFoldDB" id="A0A9Q1QXS1"/>
<dbReference type="PANTHER" id="PTHR10543:SF143">
    <property type="entry name" value="CAROTENOID 9,10(9',10')-CLEAVAGE DIOXYGENASE 1-LIKE ISOFORM X1"/>
    <property type="match status" value="1"/>
</dbReference>
<dbReference type="InterPro" id="IPR004294">
    <property type="entry name" value="Carotenoid_Oase"/>
</dbReference>
<dbReference type="PANTHER" id="PTHR10543">
    <property type="entry name" value="BETA-CAROTENE DIOXYGENASE"/>
    <property type="match status" value="1"/>
</dbReference>
<keyword evidence="2 5" id="KW-0479">Metal-binding</keyword>
<comment type="cofactor">
    <cofactor evidence="5">
        <name>Fe(2+)</name>
        <dbReference type="ChEBI" id="CHEBI:29033"/>
    </cofactor>
    <text evidence="5">Binds 1 Fe(2+) ion per subunit.</text>
</comment>
<dbReference type="OrthoDB" id="1069523at2759"/>
<keyword evidence="7" id="KW-1185">Reference proteome</keyword>
<evidence type="ECO:0008006" key="8">
    <source>
        <dbReference type="Google" id="ProtNLM"/>
    </source>
</evidence>
<dbReference type="GO" id="GO:0046872">
    <property type="term" value="F:metal ion binding"/>
    <property type="evidence" value="ECO:0007669"/>
    <property type="project" value="UniProtKB-KW"/>
</dbReference>
<protein>
    <recommendedName>
        <fullName evidence="8">Dioxygenase</fullName>
    </recommendedName>
</protein>
<sequence length="128" mass="14431">MKTGEVKEKNATTNFSMEFSMINEKFIGLRNKFGYLQVVDLEASSISEGLAKYGGLAKLHFKKDEKLIKVNICSQRTLFAMEQPLLQNLKVYVVDVKNFATHPVATITLPSRVPYGFHGAFMPNDQAR</sequence>
<evidence type="ECO:0000313" key="7">
    <source>
        <dbReference type="Proteomes" id="UP001152561"/>
    </source>
</evidence>
<keyword evidence="4 5" id="KW-0408">Iron</keyword>
<evidence type="ECO:0000256" key="2">
    <source>
        <dbReference type="ARBA" id="ARBA00022723"/>
    </source>
</evidence>
<dbReference type="Proteomes" id="UP001152561">
    <property type="component" value="Unassembled WGS sequence"/>
</dbReference>
<gene>
    <name evidence="6" type="ORF">K7X08_026790</name>
</gene>
<dbReference type="GO" id="GO:0016121">
    <property type="term" value="P:carotene catabolic process"/>
    <property type="evidence" value="ECO:0007669"/>
    <property type="project" value="TreeGrafter"/>
</dbReference>
<dbReference type="GO" id="GO:0009570">
    <property type="term" value="C:chloroplast stroma"/>
    <property type="evidence" value="ECO:0007669"/>
    <property type="project" value="TreeGrafter"/>
</dbReference>
<dbReference type="Pfam" id="PF03055">
    <property type="entry name" value="RPE65"/>
    <property type="match status" value="1"/>
</dbReference>
<comment type="similarity">
    <text evidence="1">Belongs to the carotenoid oxygenase family.</text>
</comment>
<accession>A0A9Q1QXS1</accession>
<evidence type="ECO:0000313" key="6">
    <source>
        <dbReference type="EMBL" id="KAJ8531356.1"/>
    </source>
</evidence>
<keyword evidence="3" id="KW-0223">Dioxygenase</keyword>
<evidence type="ECO:0000256" key="3">
    <source>
        <dbReference type="ARBA" id="ARBA00022964"/>
    </source>
</evidence>
<dbReference type="GO" id="GO:0010436">
    <property type="term" value="F:carotenoid dioxygenase activity"/>
    <property type="evidence" value="ECO:0007669"/>
    <property type="project" value="TreeGrafter"/>
</dbReference>
<proteinExistence type="inferred from homology"/>
<reference evidence="7" key="1">
    <citation type="journal article" date="2023" name="Proc. Natl. Acad. Sci. U.S.A.">
        <title>Genomic and structural basis for evolution of tropane alkaloid biosynthesis.</title>
        <authorList>
            <person name="Wanga Y.-J."/>
            <person name="Taina T."/>
            <person name="Yua J.-Y."/>
            <person name="Lia J."/>
            <person name="Xua B."/>
            <person name="Chenc J."/>
            <person name="D'Auriad J.C."/>
            <person name="Huanga J.-P."/>
            <person name="Huanga S.-X."/>
        </authorList>
    </citation>
    <scope>NUCLEOTIDE SEQUENCE [LARGE SCALE GENOMIC DNA]</scope>
    <source>
        <strain evidence="7">cv. KIB-2019</strain>
    </source>
</reference>
<dbReference type="EMBL" id="JAJAGQ010000021">
    <property type="protein sequence ID" value="KAJ8531356.1"/>
    <property type="molecule type" value="Genomic_DNA"/>
</dbReference>